<dbReference type="PANTHER" id="PTHR47505">
    <property type="entry name" value="DNA UTILIZATION PROTEIN YHGH"/>
    <property type="match status" value="1"/>
</dbReference>
<name>A0A9D1FFE6_9PROT</name>
<evidence type="ECO:0000259" key="3">
    <source>
        <dbReference type="Pfam" id="PF18912"/>
    </source>
</evidence>
<evidence type="ECO:0000259" key="2">
    <source>
        <dbReference type="Pfam" id="PF00156"/>
    </source>
</evidence>
<accession>A0A9D1FFE6</accession>
<dbReference type="InterPro" id="IPR051910">
    <property type="entry name" value="ComF/GntX_DNA_util-trans"/>
</dbReference>
<evidence type="ECO:0000256" key="1">
    <source>
        <dbReference type="ARBA" id="ARBA00008007"/>
    </source>
</evidence>
<dbReference type="CDD" id="cd06223">
    <property type="entry name" value="PRTases_typeI"/>
    <property type="match status" value="1"/>
</dbReference>
<dbReference type="Pfam" id="PF18912">
    <property type="entry name" value="DZR_2"/>
    <property type="match status" value="1"/>
</dbReference>
<evidence type="ECO:0000313" key="5">
    <source>
        <dbReference type="Proteomes" id="UP000886742"/>
    </source>
</evidence>
<protein>
    <submittedName>
        <fullName evidence="4">ComF family protein</fullName>
    </submittedName>
</protein>
<feature type="domain" description="Phosphoribosyltransferase" evidence="2">
    <location>
        <begin position="143"/>
        <end position="236"/>
    </location>
</feature>
<dbReference type="InterPro" id="IPR044005">
    <property type="entry name" value="DZR_2"/>
</dbReference>
<dbReference type="Pfam" id="PF00156">
    <property type="entry name" value="Pribosyltran"/>
    <property type="match status" value="1"/>
</dbReference>
<proteinExistence type="inferred from homology"/>
<dbReference type="SUPFAM" id="SSF53271">
    <property type="entry name" value="PRTase-like"/>
    <property type="match status" value="1"/>
</dbReference>
<dbReference type="InterPro" id="IPR029057">
    <property type="entry name" value="PRTase-like"/>
</dbReference>
<comment type="caution">
    <text evidence="4">The sequence shown here is derived from an EMBL/GenBank/DDBJ whole genome shotgun (WGS) entry which is preliminary data.</text>
</comment>
<gene>
    <name evidence="4" type="ORF">IAD02_00265</name>
</gene>
<reference evidence="4" key="1">
    <citation type="submission" date="2020-10" db="EMBL/GenBank/DDBJ databases">
        <authorList>
            <person name="Gilroy R."/>
        </authorList>
    </citation>
    <scope>NUCLEOTIDE SEQUENCE</scope>
    <source>
        <strain evidence="4">ChiGjej3B3-5194</strain>
    </source>
</reference>
<feature type="domain" description="Double zinc ribbon" evidence="3">
    <location>
        <begin position="10"/>
        <end position="70"/>
    </location>
</feature>
<dbReference type="EMBL" id="DVJI01000002">
    <property type="protein sequence ID" value="HIS70412.1"/>
    <property type="molecule type" value="Genomic_DNA"/>
</dbReference>
<dbReference type="Gene3D" id="3.40.50.2020">
    <property type="match status" value="1"/>
</dbReference>
<organism evidence="4 5">
    <name type="scientific">Candidatus Enterousia intestinigallinarum</name>
    <dbReference type="NCBI Taxonomy" id="2840790"/>
    <lineage>
        <taxon>Bacteria</taxon>
        <taxon>Pseudomonadati</taxon>
        <taxon>Pseudomonadota</taxon>
        <taxon>Alphaproteobacteria</taxon>
        <taxon>Candidatus Enterousia</taxon>
    </lineage>
</organism>
<comment type="similarity">
    <text evidence="1">Belongs to the ComF/GntX family.</text>
</comment>
<dbReference type="Proteomes" id="UP000886742">
    <property type="component" value="Unassembled WGS sequence"/>
</dbReference>
<evidence type="ECO:0000313" key="4">
    <source>
        <dbReference type="EMBL" id="HIS70412.1"/>
    </source>
</evidence>
<dbReference type="AlphaFoldDB" id="A0A9D1FFE6"/>
<reference evidence="4" key="2">
    <citation type="journal article" date="2021" name="PeerJ">
        <title>Extensive microbial diversity within the chicken gut microbiome revealed by metagenomics and culture.</title>
        <authorList>
            <person name="Gilroy R."/>
            <person name="Ravi A."/>
            <person name="Getino M."/>
            <person name="Pursley I."/>
            <person name="Horton D.L."/>
            <person name="Alikhan N.F."/>
            <person name="Baker D."/>
            <person name="Gharbi K."/>
            <person name="Hall N."/>
            <person name="Watson M."/>
            <person name="Adriaenssens E.M."/>
            <person name="Foster-Nyarko E."/>
            <person name="Jarju S."/>
            <person name="Secka A."/>
            <person name="Antonio M."/>
            <person name="Oren A."/>
            <person name="Chaudhuri R.R."/>
            <person name="La Ragione R."/>
            <person name="Hildebrand F."/>
            <person name="Pallen M.J."/>
        </authorList>
    </citation>
    <scope>NUCLEOTIDE SEQUENCE</scope>
    <source>
        <strain evidence="4">ChiGjej3B3-5194</strain>
    </source>
</reference>
<dbReference type="PANTHER" id="PTHR47505:SF1">
    <property type="entry name" value="DNA UTILIZATION PROTEIN YHGH"/>
    <property type="match status" value="1"/>
</dbReference>
<dbReference type="InterPro" id="IPR000836">
    <property type="entry name" value="PRTase_dom"/>
</dbReference>
<sequence length="241" mass="26487">MILDTARFSIEFLFPASCPLCGSRVSTNGELCADCWAAFNWISAPRCVKCGYPFPANLDLGAAPLCPNCASGDCVLDLIRSACVYDAASRAAVLPFKHAGRIRYSTFMSRAMIWALRDTNISPDVVMPVPLAYRRLFHRGYNQATLLAHPIARALGVPMDLDSVHRIYRPDMGHKSASQRAENIRGVFQVVRPDKIRGRKILLVDDVMTTGATFAELHRVLMRAGAAAVYGVTFCRVAHAI</sequence>